<reference evidence="4" key="3">
    <citation type="submission" date="2017-06" db="EMBL/GenBank/DDBJ databases">
        <title>Capnocytophaga spp. assemblies.</title>
        <authorList>
            <person name="Gulvik C.A."/>
        </authorList>
    </citation>
    <scope>NUCLEOTIDE SEQUENCE [LARGE SCALE GENOMIC DNA]</scope>
    <source>
        <strain evidence="4">H2177</strain>
    </source>
</reference>
<keyword evidence="5" id="KW-1185">Reference proteome</keyword>
<protein>
    <submittedName>
        <fullName evidence="2">Uncharacterized protein</fullName>
    </submittedName>
</protein>
<name>A0A250FZH6_9FLAO</name>
<dbReference type="Proteomes" id="UP000217348">
    <property type="component" value="Chromosome"/>
</dbReference>
<dbReference type="RefSeq" id="WP_095895899.1">
    <property type="nucleotide sequence ID" value="NZ_BOPK01000010.1"/>
</dbReference>
<accession>A0A250FZH6</accession>
<reference evidence="3" key="4">
    <citation type="submission" date="2024-10" db="EMBL/GenBank/DDBJ databases">
        <authorList>
            <person name="Bergman P."/>
            <person name="Andersson A.F."/>
            <person name="Zangenah S."/>
            <person name="Abbasi N."/>
        </authorList>
    </citation>
    <scope>NUCLEOTIDE SEQUENCE</scope>
    <source>
        <strain evidence="3">W5</strain>
    </source>
</reference>
<evidence type="ECO:0000313" key="2">
    <source>
        <dbReference type="EMBL" id="ATA89367.1"/>
    </source>
</evidence>
<evidence type="ECO:0000313" key="4">
    <source>
        <dbReference type="Proteomes" id="UP000217348"/>
    </source>
</evidence>
<dbReference type="EMBL" id="JBJGWJ010000003">
    <property type="protein sequence ID" value="MFK8293482.1"/>
    <property type="molecule type" value="Genomic_DNA"/>
</dbReference>
<dbReference type="OrthoDB" id="1151265at2"/>
<dbReference type="AlphaFoldDB" id="A0A250FZH6"/>
<dbReference type="EMBL" id="CP022387">
    <property type="protein sequence ID" value="ATA89367.1"/>
    <property type="molecule type" value="Genomic_DNA"/>
</dbReference>
<reference evidence="3 5" key="1">
    <citation type="journal article" date="2016" name="Sci. Rep.">
        <title>Whole genome sequencing identifies a novel species of the genus Capnocytophaga isolated from dog and cat bite wounds in humans.</title>
        <authorList>
            <person name="Zangenah S."/>
            <person name="Abbasi N."/>
            <person name="Andersson A.F."/>
            <person name="Bergman P."/>
        </authorList>
    </citation>
    <scope>NUCLEOTIDE SEQUENCE [LARGE SCALE GENOMIC DNA]</scope>
    <source>
        <strain evidence="3 5">W5</strain>
    </source>
</reference>
<evidence type="ECO:0000313" key="5">
    <source>
        <dbReference type="Proteomes" id="UP001622370"/>
    </source>
</evidence>
<gene>
    <name evidence="3" type="ORF">ACI76L_06775</name>
    <name evidence="2" type="ORF">CGC58_06290</name>
</gene>
<evidence type="ECO:0000256" key="1">
    <source>
        <dbReference type="SAM" id="Coils"/>
    </source>
</evidence>
<evidence type="ECO:0000313" key="3">
    <source>
        <dbReference type="EMBL" id="MFK8293482.1"/>
    </source>
</evidence>
<sequence length="225" mass="26082">MENNTNSTSKSKYISTNTLILQMKIAFANAKLPNILPQLQTLGYTEEKFNEYLEKINELEELLQVQKKEYGEQYAETEKVNKKREEIDEIYKRHLAFCKILFKGNVQAISTLGLNIGRKNAYAAWFQQVNNFYGQLLNNSEFLEKVSTINIQENDLKAQQNALAELTQLKENQKKEIGQAQKATEMRDEAFDKIYPIYTEFVSYAKILFQNDQTLEALGIVVKNK</sequence>
<organism evidence="2 4">
    <name type="scientific">Capnocytophaga stomatis</name>
    <dbReference type="NCBI Taxonomy" id="1848904"/>
    <lineage>
        <taxon>Bacteria</taxon>
        <taxon>Pseudomonadati</taxon>
        <taxon>Bacteroidota</taxon>
        <taxon>Flavobacteriia</taxon>
        <taxon>Flavobacteriales</taxon>
        <taxon>Flavobacteriaceae</taxon>
        <taxon>Capnocytophaga</taxon>
    </lineage>
</organism>
<feature type="coiled-coil region" evidence="1">
    <location>
        <begin position="42"/>
        <end position="76"/>
    </location>
</feature>
<dbReference type="Proteomes" id="UP001622370">
    <property type="component" value="Unassembled WGS sequence"/>
</dbReference>
<dbReference type="KEGG" id="csto:CGC58_06290"/>
<keyword evidence="1" id="KW-0175">Coiled coil</keyword>
<feature type="coiled-coil region" evidence="1">
    <location>
        <begin position="149"/>
        <end position="183"/>
    </location>
</feature>
<reference evidence="2" key="2">
    <citation type="journal article" date="2017" name="Genome Announc.">
        <title>Twelve Complete Reference Genomes of Clinical Isolates in the Capnocytophaga Genus.</title>
        <authorList>
            <person name="Villarma A."/>
            <person name="Gulvik C.A."/>
            <person name="Rowe L.A."/>
            <person name="Sheth M."/>
            <person name="Juieng P."/>
            <person name="Nicholson A.C."/>
            <person name="Loparev V.N."/>
            <person name="McQuiston J.R."/>
        </authorList>
    </citation>
    <scope>NUCLEOTIDE SEQUENCE</scope>
    <source>
        <strain evidence="2">H2177</strain>
    </source>
</reference>
<proteinExistence type="predicted"/>